<keyword evidence="16" id="KW-0472">Membrane</keyword>
<feature type="binding site" description="in dimeric form" evidence="19">
    <location>
        <position position="163"/>
    </location>
    <ligand>
        <name>Ca(2+)</name>
        <dbReference type="ChEBI" id="CHEBI:29108"/>
        <label>1</label>
    </ligand>
</feature>
<accession>H5T7Y8</accession>
<feature type="binding site" description="in dimeric form" evidence="19">
    <location>
        <position position="209"/>
    </location>
    <ligand>
        <name>Ca(2+)</name>
        <dbReference type="ChEBI" id="CHEBI:29108"/>
        <label>1</label>
    </ligand>
</feature>
<dbReference type="InterPro" id="IPR036541">
    <property type="entry name" value="PLipase_A1_sf"/>
</dbReference>
<keyword evidence="10 19" id="KW-0479">Metal-binding</keyword>
<keyword evidence="11" id="KW-0732">Signal</keyword>
<dbReference type="PANTHER" id="PTHR40457">
    <property type="entry name" value="PHOSPHOLIPASE A1"/>
    <property type="match status" value="1"/>
</dbReference>
<dbReference type="EMBL" id="BAET01000004">
    <property type="protein sequence ID" value="GAB54415.1"/>
    <property type="molecule type" value="Genomic_DNA"/>
</dbReference>
<comment type="similarity">
    <text evidence="3 20">Belongs to the phospholipase A1 family.</text>
</comment>
<comment type="subcellular location">
    <subcellularLocation>
        <location evidence="20">Cell outer membrane</location>
        <topology evidence="20">Multi-pass membrane protein</topology>
    </subcellularLocation>
    <text evidence="20">One of the very few enzymes located there.</text>
</comment>
<evidence type="ECO:0000256" key="3">
    <source>
        <dbReference type="ARBA" id="ARBA00010525"/>
    </source>
</evidence>
<dbReference type="STRING" id="56804.BAE46_10345"/>
<dbReference type="InterPro" id="IPR003187">
    <property type="entry name" value="PLipase_A1"/>
</dbReference>
<dbReference type="GO" id="GO:0009279">
    <property type="term" value="C:cell outer membrane"/>
    <property type="evidence" value="ECO:0007669"/>
    <property type="project" value="UniProtKB-SubCell"/>
</dbReference>
<keyword evidence="9" id="KW-0812">Transmembrane</keyword>
<comment type="catalytic activity">
    <reaction evidence="1 20">
        <text>a 1,2-diacyl-sn-glycero-3-phosphocholine + H2O = a 2-acyl-sn-glycero-3-phosphocholine + a fatty acid + H(+)</text>
        <dbReference type="Rhea" id="RHEA:18689"/>
        <dbReference type="ChEBI" id="CHEBI:15377"/>
        <dbReference type="ChEBI" id="CHEBI:15378"/>
        <dbReference type="ChEBI" id="CHEBI:28868"/>
        <dbReference type="ChEBI" id="CHEBI:57643"/>
        <dbReference type="ChEBI" id="CHEBI:57875"/>
        <dbReference type="EC" id="3.1.1.32"/>
    </reaction>
</comment>
<protein>
    <recommendedName>
        <fullName evidence="7 20">Phospholipase A1</fullName>
        <ecNumber evidence="5 20">3.1.1.32</ecNumber>
        <ecNumber evidence="6 20">3.1.1.4</ecNumber>
    </recommendedName>
    <alternativeName>
        <fullName evidence="20">Phosphatidylcholine 1-acylhydrolase</fullName>
    </alternativeName>
</protein>
<reference evidence="21 22" key="2">
    <citation type="journal article" date="2017" name="Antonie Van Leeuwenhoek">
        <title>Rhizobium rhizosphaerae sp. nov., a novel species isolated from rice rhizosphere.</title>
        <authorList>
            <person name="Zhao J.J."/>
            <person name="Zhang J."/>
            <person name="Zhang R.J."/>
            <person name="Zhang C.W."/>
            <person name="Yin H.Q."/>
            <person name="Zhang X.X."/>
        </authorList>
    </citation>
    <scope>NUCLEOTIDE SEQUENCE [LARGE SCALE GENOMIC DNA]</scope>
    <source>
        <strain evidence="21 22">ACAM 611</strain>
    </source>
</reference>
<evidence type="ECO:0000256" key="7">
    <source>
        <dbReference type="ARBA" id="ARBA00021726"/>
    </source>
</evidence>
<dbReference type="eggNOG" id="COG2829">
    <property type="taxonomic scope" value="Bacteria"/>
</dbReference>
<evidence type="ECO:0000256" key="10">
    <source>
        <dbReference type="ARBA" id="ARBA00022723"/>
    </source>
</evidence>
<reference evidence="21 22" key="1">
    <citation type="journal article" date="2012" name="J. Bacteriol.">
        <title>Genome sequence of proteorhodopsin-containing sea ice bacterium Glaciecola punicea ACAM 611T.</title>
        <authorList>
            <person name="Qin Q.-L."/>
            <person name="Xie B.-B."/>
            <person name="Shu Y.-L."/>
            <person name="Rong J.-C."/>
            <person name="Zhao D.-L."/>
            <person name="Zhang X.-Y."/>
            <person name="Chen X.-L."/>
            <person name="Zhou B.-C."/>
            <person name="Zhanga Y.-Z."/>
        </authorList>
    </citation>
    <scope>NUCLEOTIDE SEQUENCE [LARGE SCALE GENOMIC DNA]</scope>
    <source>
        <strain evidence="21 22">ACAM 611</strain>
    </source>
</reference>
<evidence type="ECO:0000256" key="15">
    <source>
        <dbReference type="ARBA" id="ARBA00023098"/>
    </source>
</evidence>
<gene>
    <name evidence="21" type="primary">pldA</name>
    <name evidence="21" type="ORF">GPUN_0262</name>
</gene>
<evidence type="ECO:0000256" key="6">
    <source>
        <dbReference type="ARBA" id="ARBA00013278"/>
    </source>
</evidence>
<keyword evidence="17 20" id="KW-0998">Cell outer membrane</keyword>
<dbReference type="Pfam" id="PF02253">
    <property type="entry name" value="PLA1"/>
    <property type="match status" value="1"/>
</dbReference>
<dbReference type="SUPFAM" id="SSF56931">
    <property type="entry name" value="Outer membrane phospholipase A (OMPLA)"/>
    <property type="match status" value="1"/>
</dbReference>
<evidence type="ECO:0000256" key="16">
    <source>
        <dbReference type="ARBA" id="ARBA00023136"/>
    </source>
</evidence>
<feature type="active site" description="Proton acceptor" evidence="18">
    <location>
        <position position="199"/>
    </location>
</feature>
<dbReference type="GO" id="GO:0046872">
    <property type="term" value="F:metal ion binding"/>
    <property type="evidence" value="ECO:0007669"/>
    <property type="project" value="UniProtKB-KW"/>
</dbReference>
<proteinExistence type="inferred from homology"/>
<feature type="binding site" description="in dimeric form" evidence="19">
    <location>
        <position position="251"/>
    </location>
    <ligand>
        <name>Ca(2+)</name>
        <dbReference type="ChEBI" id="CHEBI:29108"/>
        <label>1</label>
    </ligand>
</feature>
<organism evidence="21 22">
    <name type="scientific">Glaciecola punicea ACAM 611</name>
    <dbReference type="NCBI Taxonomy" id="1121923"/>
    <lineage>
        <taxon>Bacteria</taxon>
        <taxon>Pseudomonadati</taxon>
        <taxon>Pseudomonadota</taxon>
        <taxon>Gammaproteobacteria</taxon>
        <taxon>Alteromonadales</taxon>
        <taxon>Alteromonadaceae</taxon>
        <taxon>Glaciecola</taxon>
    </lineage>
</organism>
<comment type="function">
    <text evidence="20">Hydrolysis of phosphatidylcholine with phospholipase A2 (EC 3.1.1.4) and phospholipase A1 (EC 3.1.1.32) activities.</text>
</comment>
<dbReference type="GO" id="GO:0016042">
    <property type="term" value="P:lipid catabolic process"/>
    <property type="evidence" value="ECO:0007669"/>
    <property type="project" value="UniProtKB-KW"/>
</dbReference>
<evidence type="ECO:0000256" key="12">
    <source>
        <dbReference type="ARBA" id="ARBA00022801"/>
    </source>
</evidence>
<evidence type="ECO:0000256" key="5">
    <source>
        <dbReference type="ARBA" id="ARBA00013179"/>
    </source>
</evidence>
<dbReference type="PANTHER" id="PTHR40457:SF1">
    <property type="entry name" value="PHOSPHOLIPASE A1"/>
    <property type="match status" value="1"/>
</dbReference>
<feature type="active site" description="Nucleophile" evidence="18">
    <location>
        <position position="201"/>
    </location>
</feature>
<comment type="subunit">
    <text evidence="4 20">Homodimer; dimerization is reversible, and the dimeric form is the active one.</text>
</comment>
<comment type="catalytic activity">
    <reaction evidence="2 20">
        <text>a 1,2-diacyl-sn-glycero-3-phosphocholine + H2O = a 1-acyl-sn-glycero-3-phosphocholine + a fatty acid + H(+)</text>
        <dbReference type="Rhea" id="RHEA:15801"/>
        <dbReference type="ChEBI" id="CHEBI:15377"/>
        <dbReference type="ChEBI" id="CHEBI:15378"/>
        <dbReference type="ChEBI" id="CHEBI:28868"/>
        <dbReference type="ChEBI" id="CHEBI:57643"/>
        <dbReference type="ChEBI" id="CHEBI:58168"/>
        <dbReference type="EC" id="3.1.1.4"/>
    </reaction>
</comment>
<keyword evidence="13 19" id="KW-0106">Calcium</keyword>
<dbReference type="Proteomes" id="UP000053586">
    <property type="component" value="Unassembled WGS sequence"/>
</dbReference>
<keyword evidence="15 20" id="KW-0443">Lipid metabolism</keyword>
<evidence type="ECO:0000256" key="2">
    <source>
        <dbReference type="ARBA" id="ARBA00001604"/>
    </source>
</evidence>
<dbReference type="GO" id="GO:0004623">
    <property type="term" value="F:phospholipase A2 activity"/>
    <property type="evidence" value="ECO:0007669"/>
    <property type="project" value="UniProtKB-EC"/>
</dbReference>
<evidence type="ECO:0000256" key="20">
    <source>
        <dbReference type="RuleBase" id="RU366027"/>
    </source>
</evidence>
<evidence type="ECO:0000256" key="4">
    <source>
        <dbReference type="ARBA" id="ARBA00011702"/>
    </source>
</evidence>
<name>H5T7Y8_9ALTE</name>
<evidence type="ECO:0000313" key="21">
    <source>
        <dbReference type="EMBL" id="GAB54415.1"/>
    </source>
</evidence>
<dbReference type="RefSeq" id="WP_006002633.1">
    <property type="nucleotide sequence ID" value="NZ_BAET01000004.1"/>
</dbReference>
<keyword evidence="8" id="KW-1134">Transmembrane beta strand</keyword>
<keyword evidence="14 20" id="KW-0442">Lipid degradation</keyword>
<evidence type="ECO:0000256" key="9">
    <source>
        <dbReference type="ARBA" id="ARBA00022692"/>
    </source>
</evidence>
<dbReference type="EC" id="3.1.1.4" evidence="6 20"/>
<evidence type="ECO:0000256" key="17">
    <source>
        <dbReference type="ARBA" id="ARBA00023237"/>
    </source>
</evidence>
<evidence type="ECO:0000256" key="1">
    <source>
        <dbReference type="ARBA" id="ARBA00000111"/>
    </source>
</evidence>
<evidence type="ECO:0000256" key="18">
    <source>
        <dbReference type="PIRSR" id="PIRSR603187-1"/>
    </source>
</evidence>
<keyword evidence="12 20" id="KW-0378">Hydrolase</keyword>
<evidence type="ECO:0000313" key="22">
    <source>
        <dbReference type="Proteomes" id="UP000053586"/>
    </source>
</evidence>
<sequence length="337" mass="38610">MKKPFARTFIAFFLFIYQWPMAVASNEMVVLPAITIFATIAPKNAAQMTQEKVDTQSTELKSVKGSAPVKTLLSEKFENEREANLNSFSLVQHNPNYLLPISYSPNSNPISFDGIDDEQIGRFEAKYQISVKTPLWLHQDNASGVYFGFTAVSFWQVYNDEASKPFRETNYQPEVFYQFNTDTSLAGYKFNLFRIGLNHMSNGQSSLKSRSWNRIIATALFSDENTAYYLRTWVRLPEDAKTSPLDPQGDDNPDINDYYGRVELGFGYRLGELDIATSIRNNLSLEDNRSGVEVNITYPFNQRYDLLLQLFSGYGDSLIDYNRHKQRVSIGVQIRFL</sequence>
<dbReference type="AlphaFoldDB" id="H5T7Y8"/>
<dbReference type="EC" id="3.1.1.32" evidence="5 20"/>
<dbReference type="PRINTS" id="PR01486">
    <property type="entry name" value="PHPHLIPASEA1"/>
</dbReference>
<evidence type="ECO:0000256" key="19">
    <source>
        <dbReference type="PIRSR" id="PIRSR603187-2"/>
    </source>
</evidence>
<evidence type="ECO:0000256" key="14">
    <source>
        <dbReference type="ARBA" id="ARBA00022963"/>
    </source>
</evidence>
<dbReference type="Gene3D" id="2.40.230.10">
    <property type="entry name" value="Phospholipase A1"/>
    <property type="match status" value="1"/>
</dbReference>
<evidence type="ECO:0000256" key="8">
    <source>
        <dbReference type="ARBA" id="ARBA00022452"/>
    </source>
</evidence>
<dbReference type="GO" id="GO:0008970">
    <property type="term" value="F:phospholipase A1 activity"/>
    <property type="evidence" value="ECO:0007669"/>
    <property type="project" value="UniProtKB-EC"/>
</dbReference>
<evidence type="ECO:0000256" key="11">
    <source>
        <dbReference type="ARBA" id="ARBA00022729"/>
    </source>
</evidence>
<keyword evidence="22" id="KW-1185">Reference proteome</keyword>
<comment type="caution">
    <text evidence="21">The sequence shown here is derived from an EMBL/GenBank/DDBJ whole genome shotgun (WGS) entry which is preliminary data.</text>
</comment>
<comment type="cofactor">
    <cofactor evidence="20">
        <name>Ca(2+)</name>
        <dbReference type="ChEBI" id="CHEBI:29108"/>
    </cofactor>
    <text evidence="20">Binds 1 Ca(2+) ion per monomer. In the dimeric form the Ca(2+) is bound by different amino acids with binding of each Ca(2+) shared with ligands coming from each monomer. The Ca(2+) ion may have a role in catalysis.</text>
</comment>
<evidence type="ECO:0000256" key="13">
    <source>
        <dbReference type="ARBA" id="ARBA00022837"/>
    </source>
</evidence>